<dbReference type="EMBL" id="CP000612">
    <property type="protein sequence ID" value="ABO50128.1"/>
    <property type="molecule type" value="Genomic_DNA"/>
</dbReference>
<dbReference type="GO" id="GO:0030288">
    <property type="term" value="C:outer membrane-bounded periplasmic space"/>
    <property type="evidence" value="ECO:0007669"/>
    <property type="project" value="TreeGrafter"/>
</dbReference>
<dbReference type="Gene3D" id="3.90.226.10">
    <property type="entry name" value="2-enoyl-CoA Hydratase, Chain A, domain 1"/>
    <property type="match status" value="1"/>
</dbReference>
<dbReference type="InterPro" id="IPR036582">
    <property type="entry name" value="Mao_N_sf"/>
</dbReference>
<keyword evidence="2 7" id="KW-0645">Protease</keyword>
<sequence>MLKRLLVLLSFCSLAWTLPAYAQEDEAMNGAATLGEVFGYISKFHLSSPDVKELTNASIDGMLDHLGDPYTVYFAPGEFDQFSDELNGDFEGIGAELESQDQYPRVVRVLPESPAKQADLRVGDIILKVDSQDIAGKPLTDVVSMLRGKKGTKVYLTVRRAGQKDVQLGITRNIVNMPTVYSEVLNQKIGYISIDSFGMETGTEFGDAFLQLKEKGIDSLIIDLRNNGGGYVDSSAEIASFLLGKDKTIFVTEDRNKRRDAYVTEYEEIANKIPMVVLVNEQTASASEILAGALQDYGMATLLGTKSYGKGTVQDIIPLGNGGALKMTTAEYLTAKERKINGIGLKPDRFVATPALQLYRATQLLHPSKLEMQYTENKALINGKKFNLPAIVKVGGEWFVPLRATVEALGFEANWDKQNNRIVVSGNNLSWGLPVLGDKSILNGQPKQIHPLQAKDSSSYIAAADLRLLGAEVLLQPNEVLIKN</sequence>
<name>A4J4X5_DESRM</name>
<dbReference type="OrthoDB" id="9812068at2"/>
<dbReference type="InterPro" id="IPR041489">
    <property type="entry name" value="PDZ_6"/>
</dbReference>
<dbReference type="AlphaFoldDB" id="A4J4X5"/>
<evidence type="ECO:0000313" key="7">
    <source>
        <dbReference type="EMBL" id="ABO50128.1"/>
    </source>
</evidence>
<keyword evidence="5" id="KW-0732">Signal</keyword>
<dbReference type="SUPFAM" id="SSF50156">
    <property type="entry name" value="PDZ domain-like"/>
    <property type="match status" value="1"/>
</dbReference>
<accession>A4J4X5</accession>
<evidence type="ECO:0000313" key="8">
    <source>
        <dbReference type="Proteomes" id="UP000001556"/>
    </source>
</evidence>
<keyword evidence="4" id="KW-0720">Serine protease</keyword>
<evidence type="ECO:0000256" key="1">
    <source>
        <dbReference type="ARBA" id="ARBA00009179"/>
    </source>
</evidence>
<dbReference type="GO" id="GO:0007165">
    <property type="term" value="P:signal transduction"/>
    <property type="evidence" value="ECO:0007669"/>
    <property type="project" value="TreeGrafter"/>
</dbReference>
<dbReference type="NCBIfam" id="TIGR00225">
    <property type="entry name" value="prc"/>
    <property type="match status" value="1"/>
</dbReference>
<keyword evidence="3 7" id="KW-0378">Hydrolase</keyword>
<dbReference type="eggNOG" id="COG0793">
    <property type="taxonomic scope" value="Bacteria"/>
</dbReference>
<dbReference type="RefSeq" id="WP_011877944.1">
    <property type="nucleotide sequence ID" value="NC_009253.1"/>
</dbReference>
<dbReference type="SMART" id="SM00228">
    <property type="entry name" value="PDZ"/>
    <property type="match status" value="1"/>
</dbReference>
<dbReference type="Gene3D" id="3.30.750.44">
    <property type="match status" value="1"/>
</dbReference>
<feature type="domain" description="PDZ" evidence="6">
    <location>
        <begin position="87"/>
        <end position="161"/>
    </location>
</feature>
<dbReference type="MEROPS" id="S41.004"/>
<evidence type="ECO:0000256" key="2">
    <source>
        <dbReference type="ARBA" id="ARBA00022670"/>
    </source>
</evidence>
<dbReference type="InterPro" id="IPR005151">
    <property type="entry name" value="Tail-specific_protease"/>
</dbReference>
<dbReference type="InterPro" id="IPR004447">
    <property type="entry name" value="Peptidase_S41A"/>
</dbReference>
<dbReference type="SUPFAM" id="SSF52096">
    <property type="entry name" value="ClpP/crotonase"/>
    <property type="match status" value="1"/>
</dbReference>
<evidence type="ECO:0000256" key="5">
    <source>
        <dbReference type="SAM" id="SignalP"/>
    </source>
</evidence>
<comment type="similarity">
    <text evidence="1">Belongs to the peptidase S41A family.</text>
</comment>
<dbReference type="Gene3D" id="2.30.42.10">
    <property type="match status" value="1"/>
</dbReference>
<evidence type="ECO:0000259" key="6">
    <source>
        <dbReference type="PROSITE" id="PS50106"/>
    </source>
</evidence>
<evidence type="ECO:0000256" key="3">
    <source>
        <dbReference type="ARBA" id="ARBA00022801"/>
    </source>
</evidence>
<feature type="signal peptide" evidence="5">
    <location>
        <begin position="1"/>
        <end position="22"/>
    </location>
</feature>
<dbReference type="Gene3D" id="3.30.457.10">
    <property type="entry name" value="Copper amine oxidase-like, N-terminal domain"/>
    <property type="match status" value="1"/>
</dbReference>
<reference evidence="7 8" key="1">
    <citation type="submission" date="2007-03" db="EMBL/GenBank/DDBJ databases">
        <title>Complete sequence of Desulfotomaculum reducens MI-1.</title>
        <authorList>
            <consortium name="US DOE Joint Genome Institute"/>
            <person name="Copeland A."/>
            <person name="Lucas S."/>
            <person name="Lapidus A."/>
            <person name="Barry K."/>
            <person name="Detter J.C."/>
            <person name="Glavina del Rio T."/>
            <person name="Hammon N."/>
            <person name="Israni S."/>
            <person name="Dalin E."/>
            <person name="Tice H."/>
            <person name="Pitluck S."/>
            <person name="Sims D."/>
            <person name="Brettin T."/>
            <person name="Bruce D."/>
            <person name="Han C."/>
            <person name="Tapia R."/>
            <person name="Schmutz J."/>
            <person name="Larimer F."/>
            <person name="Land M."/>
            <person name="Hauser L."/>
            <person name="Kyrpides N."/>
            <person name="Kim E."/>
            <person name="Tebo B.M."/>
            <person name="Richardson P."/>
        </authorList>
    </citation>
    <scope>NUCLEOTIDE SEQUENCE [LARGE SCALE GENOMIC DNA]</scope>
    <source>
        <strain evidence="7 8">MI-1</strain>
    </source>
</reference>
<proteinExistence type="inferred from homology"/>
<dbReference type="HOGENOM" id="CLU_017295_3_1_9"/>
<dbReference type="PANTHER" id="PTHR32060:SF30">
    <property type="entry name" value="CARBOXY-TERMINAL PROCESSING PROTEASE CTPA"/>
    <property type="match status" value="1"/>
</dbReference>
<dbReference type="GO" id="GO:0004252">
    <property type="term" value="F:serine-type endopeptidase activity"/>
    <property type="evidence" value="ECO:0007669"/>
    <property type="project" value="UniProtKB-EC"/>
</dbReference>
<dbReference type="SUPFAM" id="SSF55383">
    <property type="entry name" value="Copper amine oxidase, domain N"/>
    <property type="match status" value="1"/>
</dbReference>
<dbReference type="InterPro" id="IPR036034">
    <property type="entry name" value="PDZ_sf"/>
</dbReference>
<dbReference type="Pfam" id="PF03572">
    <property type="entry name" value="Peptidase_S41"/>
    <property type="match status" value="1"/>
</dbReference>
<dbReference type="CDD" id="cd06782">
    <property type="entry name" value="cpPDZ_CPP-like"/>
    <property type="match status" value="1"/>
</dbReference>
<dbReference type="CDD" id="cd07560">
    <property type="entry name" value="Peptidase_S41_CPP"/>
    <property type="match status" value="1"/>
</dbReference>
<dbReference type="InterPro" id="IPR001478">
    <property type="entry name" value="PDZ"/>
</dbReference>
<dbReference type="InterPro" id="IPR012854">
    <property type="entry name" value="Cu_amine_oxidase-like_N"/>
</dbReference>
<organism evidence="7 8">
    <name type="scientific">Desulforamulus reducens (strain ATCC BAA-1160 / DSM 100696 / MI-1)</name>
    <name type="common">Desulfotomaculum reducens</name>
    <dbReference type="NCBI Taxonomy" id="349161"/>
    <lineage>
        <taxon>Bacteria</taxon>
        <taxon>Bacillati</taxon>
        <taxon>Bacillota</taxon>
        <taxon>Clostridia</taxon>
        <taxon>Eubacteriales</taxon>
        <taxon>Peptococcaceae</taxon>
        <taxon>Desulforamulus</taxon>
    </lineage>
</organism>
<dbReference type="STRING" id="349161.Dred_1600"/>
<dbReference type="Pfam" id="PF07833">
    <property type="entry name" value="Cu_amine_oxidN1"/>
    <property type="match status" value="1"/>
</dbReference>
<dbReference type="SMART" id="SM00245">
    <property type="entry name" value="TSPc"/>
    <property type="match status" value="1"/>
</dbReference>
<dbReference type="PROSITE" id="PS50106">
    <property type="entry name" value="PDZ"/>
    <property type="match status" value="1"/>
</dbReference>
<dbReference type="Pfam" id="PF17820">
    <property type="entry name" value="PDZ_6"/>
    <property type="match status" value="1"/>
</dbReference>
<feature type="chain" id="PRO_5002669901" evidence="5">
    <location>
        <begin position="23"/>
        <end position="484"/>
    </location>
</feature>
<keyword evidence="8" id="KW-1185">Reference proteome</keyword>
<dbReference type="EC" id="3.4.21.102" evidence="7"/>
<protein>
    <submittedName>
        <fullName evidence="7">Carboxyl-terminal protease</fullName>
        <ecNumber evidence="7">3.4.21.102</ecNumber>
    </submittedName>
</protein>
<dbReference type="InterPro" id="IPR029045">
    <property type="entry name" value="ClpP/crotonase-like_dom_sf"/>
</dbReference>
<dbReference type="PANTHER" id="PTHR32060">
    <property type="entry name" value="TAIL-SPECIFIC PROTEASE"/>
    <property type="match status" value="1"/>
</dbReference>
<dbReference type="Proteomes" id="UP000001556">
    <property type="component" value="Chromosome"/>
</dbReference>
<evidence type="ECO:0000256" key="4">
    <source>
        <dbReference type="ARBA" id="ARBA00022825"/>
    </source>
</evidence>
<dbReference type="KEGG" id="drm:Dred_1600"/>
<gene>
    <name evidence="7" type="ordered locus">Dred_1600</name>
</gene>
<dbReference type="GO" id="GO:0006508">
    <property type="term" value="P:proteolysis"/>
    <property type="evidence" value="ECO:0007669"/>
    <property type="project" value="UniProtKB-KW"/>
</dbReference>